<protein>
    <submittedName>
        <fullName evidence="2">Uncharacterized protein</fullName>
    </submittedName>
</protein>
<reference evidence="2" key="1">
    <citation type="journal article" date="2020" name="Phytopathology">
        <title>Genome sequence of the chestnut blight fungus Cryphonectria parasitica EP155: A fundamental resource for an archetypical invasive plant pathogen.</title>
        <authorList>
            <person name="Crouch J.A."/>
            <person name="Dawe A."/>
            <person name="Aerts A."/>
            <person name="Barry K."/>
            <person name="Churchill A.C.L."/>
            <person name="Grimwood J."/>
            <person name="Hillman B."/>
            <person name="Milgroom M.G."/>
            <person name="Pangilinan J."/>
            <person name="Smith M."/>
            <person name="Salamov A."/>
            <person name="Schmutz J."/>
            <person name="Yadav J."/>
            <person name="Grigoriev I.V."/>
            <person name="Nuss D."/>
        </authorList>
    </citation>
    <scope>NUCLEOTIDE SEQUENCE</scope>
    <source>
        <strain evidence="2">EP155</strain>
    </source>
</reference>
<organism evidence="2 3">
    <name type="scientific">Cryphonectria parasitica (strain ATCC 38755 / EP155)</name>
    <dbReference type="NCBI Taxonomy" id="660469"/>
    <lineage>
        <taxon>Eukaryota</taxon>
        <taxon>Fungi</taxon>
        <taxon>Dikarya</taxon>
        <taxon>Ascomycota</taxon>
        <taxon>Pezizomycotina</taxon>
        <taxon>Sordariomycetes</taxon>
        <taxon>Sordariomycetidae</taxon>
        <taxon>Diaporthales</taxon>
        <taxon>Cryphonectriaceae</taxon>
        <taxon>Cryphonectria-Endothia species complex</taxon>
        <taxon>Cryphonectria</taxon>
    </lineage>
</organism>
<feature type="compositionally biased region" description="Basic and acidic residues" evidence="1">
    <location>
        <begin position="103"/>
        <end position="114"/>
    </location>
</feature>
<comment type="caution">
    <text evidence="2">The sequence shown here is derived from an EMBL/GenBank/DDBJ whole genome shotgun (WGS) entry which is preliminary data.</text>
</comment>
<dbReference type="GeneID" id="63837588"/>
<proteinExistence type="predicted"/>
<accession>A0A9P4Y3K7</accession>
<dbReference type="EMBL" id="MU032347">
    <property type="protein sequence ID" value="KAF3765893.1"/>
    <property type="molecule type" value="Genomic_DNA"/>
</dbReference>
<dbReference type="OrthoDB" id="5372011at2759"/>
<gene>
    <name evidence="2" type="ORF">M406DRAFT_329751</name>
</gene>
<dbReference type="RefSeq" id="XP_040776854.1">
    <property type="nucleotide sequence ID" value="XM_040920459.1"/>
</dbReference>
<evidence type="ECO:0000313" key="3">
    <source>
        <dbReference type="Proteomes" id="UP000803844"/>
    </source>
</evidence>
<feature type="compositionally biased region" description="Basic and acidic residues" evidence="1">
    <location>
        <begin position="49"/>
        <end position="61"/>
    </location>
</feature>
<evidence type="ECO:0000313" key="2">
    <source>
        <dbReference type="EMBL" id="KAF3765893.1"/>
    </source>
</evidence>
<feature type="compositionally biased region" description="Low complexity" evidence="1">
    <location>
        <begin position="20"/>
        <end position="29"/>
    </location>
</feature>
<keyword evidence="3" id="KW-1185">Reference proteome</keyword>
<feature type="compositionally biased region" description="Low complexity" evidence="1">
    <location>
        <begin position="176"/>
        <end position="198"/>
    </location>
</feature>
<feature type="compositionally biased region" description="Gly residues" evidence="1">
    <location>
        <begin position="202"/>
        <end position="214"/>
    </location>
</feature>
<feature type="compositionally biased region" description="Gly residues" evidence="1">
    <location>
        <begin position="87"/>
        <end position="99"/>
    </location>
</feature>
<feature type="region of interest" description="Disordered" evidence="1">
    <location>
        <begin position="155"/>
        <end position="214"/>
    </location>
</feature>
<name>A0A9P4Y3K7_CRYP1</name>
<feature type="region of interest" description="Disordered" evidence="1">
    <location>
        <begin position="1"/>
        <end position="114"/>
    </location>
</feature>
<sequence>MASSASHADPFSRPPGRILSNSSSGSSSWSDHRHWASHPDDMVQPFTADMRDRQARGKDPYVPEDDSNGADFARRAGRAAPPMGIHAMGGGSVRLGGGAPSRQLKEPFQKTERRDWAETVLDSPELLMLYAHSTGETLPVARMRFKKIMCGLDDYEEDDTSLPDASQGGPGGYQNNGGLQQQQQQQRSSTSSLSAQQHGSRRGGGTAGGPRNGR</sequence>
<dbReference type="Proteomes" id="UP000803844">
    <property type="component" value="Unassembled WGS sequence"/>
</dbReference>
<feature type="compositionally biased region" description="Basic and acidic residues" evidence="1">
    <location>
        <begin position="30"/>
        <end position="41"/>
    </location>
</feature>
<evidence type="ECO:0000256" key="1">
    <source>
        <dbReference type="SAM" id="MobiDB-lite"/>
    </source>
</evidence>
<dbReference type="AlphaFoldDB" id="A0A9P4Y3K7"/>